<dbReference type="EMBL" id="FZNW01000021">
    <property type="protein sequence ID" value="SNR82529.1"/>
    <property type="molecule type" value="Genomic_DNA"/>
</dbReference>
<evidence type="ECO:0000256" key="1">
    <source>
        <dbReference type="SAM" id="MobiDB-lite"/>
    </source>
</evidence>
<accession>A0A238ZH98</accession>
<evidence type="ECO:0000313" key="2">
    <source>
        <dbReference type="EMBL" id="SNR82529.1"/>
    </source>
</evidence>
<keyword evidence="3" id="KW-1185">Reference proteome</keyword>
<dbReference type="AlphaFoldDB" id="A0A238ZH98"/>
<reference evidence="2 3" key="1">
    <citation type="submission" date="2017-06" db="EMBL/GenBank/DDBJ databases">
        <authorList>
            <person name="Kim H.J."/>
            <person name="Triplett B.A."/>
        </authorList>
    </citation>
    <scope>NUCLEOTIDE SEQUENCE [LARGE SCALE GENOMIC DNA]</scope>
    <source>
        <strain evidence="2 3">DSM 45207</strain>
    </source>
</reference>
<organism evidence="2 3">
    <name type="scientific">Haloechinothrix alba</name>
    <dbReference type="NCBI Taxonomy" id="664784"/>
    <lineage>
        <taxon>Bacteria</taxon>
        <taxon>Bacillati</taxon>
        <taxon>Actinomycetota</taxon>
        <taxon>Actinomycetes</taxon>
        <taxon>Pseudonocardiales</taxon>
        <taxon>Pseudonocardiaceae</taxon>
        <taxon>Haloechinothrix</taxon>
    </lineage>
</organism>
<name>A0A238ZH98_9PSEU</name>
<sequence length="114" mass="12939">MSSPEVGEKRANERALSPERQRASQRLRMIAVPLVEAGVMATFSAKTVWSAARHPIGYWDRVHDQLFLTLKLCWFPLIVSTTHALSLSGPDRGPTVGLRILRHHDRERVCPDER</sequence>
<protein>
    <submittedName>
        <fullName evidence="2">Uncharacterized protein</fullName>
    </submittedName>
</protein>
<evidence type="ECO:0000313" key="3">
    <source>
        <dbReference type="Proteomes" id="UP000198348"/>
    </source>
</evidence>
<dbReference type="RefSeq" id="WP_089302939.1">
    <property type="nucleotide sequence ID" value="NZ_FZNW01000021.1"/>
</dbReference>
<feature type="region of interest" description="Disordered" evidence="1">
    <location>
        <begin position="1"/>
        <end position="23"/>
    </location>
</feature>
<feature type="compositionally biased region" description="Basic and acidic residues" evidence="1">
    <location>
        <begin position="1"/>
        <end position="22"/>
    </location>
</feature>
<proteinExistence type="predicted"/>
<gene>
    <name evidence="2" type="ORF">SAMN06265360_12159</name>
</gene>
<dbReference type="Proteomes" id="UP000198348">
    <property type="component" value="Unassembled WGS sequence"/>
</dbReference>